<evidence type="ECO:0000313" key="1">
    <source>
        <dbReference type="EMBL" id="MDQ4212470.1"/>
    </source>
</evidence>
<dbReference type="EMBL" id="JAVFCB010000001">
    <property type="protein sequence ID" value="MDQ4212470.1"/>
    <property type="molecule type" value="Genomic_DNA"/>
</dbReference>
<proteinExistence type="predicted"/>
<dbReference type="RefSeq" id="WP_308487407.1">
    <property type="nucleotide sequence ID" value="NZ_JAVFCB010000001.1"/>
</dbReference>
<organism evidence="1 2">
    <name type="scientific">Microbacterium capsulatum</name>
    <dbReference type="NCBI Taxonomy" id="3041921"/>
    <lineage>
        <taxon>Bacteria</taxon>
        <taxon>Bacillati</taxon>
        <taxon>Actinomycetota</taxon>
        <taxon>Actinomycetes</taxon>
        <taxon>Micrococcales</taxon>
        <taxon>Microbacteriaceae</taxon>
        <taxon>Microbacterium</taxon>
    </lineage>
</organism>
<dbReference type="Proteomes" id="UP001230289">
    <property type="component" value="Unassembled WGS sequence"/>
</dbReference>
<keyword evidence="2" id="KW-1185">Reference proteome</keyword>
<sequence>MTDPNNYATCDGACSEKRRDVRPRYMAVTDLYGSTAETLDVRFLNLCDECTANPGPGCRDMTGTLADPTVREALGGALFEEAVNSWEKFGLVPGSGGRQARPALLPGIRERIAELMGVTA</sequence>
<evidence type="ECO:0000313" key="2">
    <source>
        <dbReference type="Proteomes" id="UP001230289"/>
    </source>
</evidence>
<reference evidence="1 2" key="1">
    <citation type="submission" date="2023-08" db="EMBL/GenBank/DDBJ databases">
        <title>Microbacterium sp. nov., isolated from a waste landfill.</title>
        <authorList>
            <person name="Wen W."/>
        </authorList>
    </citation>
    <scope>NUCLEOTIDE SEQUENCE [LARGE SCALE GENOMIC DNA]</scope>
    <source>
        <strain evidence="1 2">ASV81</strain>
    </source>
</reference>
<accession>A0ABU0XBJ2</accession>
<name>A0ABU0XBJ2_9MICO</name>
<gene>
    <name evidence="1" type="ORF">RBR11_00895</name>
</gene>
<comment type="caution">
    <text evidence="1">The sequence shown here is derived from an EMBL/GenBank/DDBJ whole genome shotgun (WGS) entry which is preliminary data.</text>
</comment>
<protein>
    <submittedName>
        <fullName evidence="1">Uncharacterized protein</fullName>
    </submittedName>
</protein>